<proteinExistence type="predicted"/>
<comment type="caution">
    <text evidence="1">The sequence shown here is derived from an EMBL/GenBank/DDBJ whole genome shotgun (WGS) entry which is preliminary data.</text>
</comment>
<organism evidence="1 2">
    <name type="scientific">Gossypium armourianum</name>
    <dbReference type="NCBI Taxonomy" id="34283"/>
    <lineage>
        <taxon>Eukaryota</taxon>
        <taxon>Viridiplantae</taxon>
        <taxon>Streptophyta</taxon>
        <taxon>Embryophyta</taxon>
        <taxon>Tracheophyta</taxon>
        <taxon>Spermatophyta</taxon>
        <taxon>Magnoliopsida</taxon>
        <taxon>eudicotyledons</taxon>
        <taxon>Gunneridae</taxon>
        <taxon>Pentapetalae</taxon>
        <taxon>rosids</taxon>
        <taxon>malvids</taxon>
        <taxon>Malvales</taxon>
        <taxon>Malvaceae</taxon>
        <taxon>Malvoideae</taxon>
        <taxon>Gossypium</taxon>
    </lineage>
</organism>
<dbReference type="SUPFAM" id="SSF64484">
    <property type="entry name" value="beta and beta-prime subunits of DNA dependent RNA-polymerase"/>
    <property type="match status" value="1"/>
</dbReference>
<dbReference type="Proteomes" id="UP000593575">
    <property type="component" value="Unassembled WGS sequence"/>
</dbReference>
<keyword evidence="2" id="KW-1185">Reference proteome</keyword>
<evidence type="ECO:0000313" key="1">
    <source>
        <dbReference type="EMBL" id="MBA0844424.1"/>
    </source>
</evidence>
<accession>A0A7J9KD99</accession>
<sequence>MWDGHNKVYKSFSDIIEGKERRFRETLLGK</sequence>
<reference evidence="1 2" key="1">
    <citation type="journal article" date="2019" name="Genome Biol. Evol.">
        <title>Insights into the evolution of the New World diploid cottons (Gossypium, subgenus Houzingenia) based on genome sequencing.</title>
        <authorList>
            <person name="Grover C.E."/>
            <person name="Arick M.A. 2nd"/>
            <person name="Thrash A."/>
            <person name="Conover J.L."/>
            <person name="Sanders W.S."/>
            <person name="Peterson D.G."/>
            <person name="Frelichowski J.E."/>
            <person name="Scheffler J.A."/>
            <person name="Scheffler B.E."/>
            <person name="Wendel J.F."/>
        </authorList>
    </citation>
    <scope>NUCLEOTIDE SEQUENCE [LARGE SCALE GENOMIC DNA]</scope>
    <source>
        <strain evidence="1">6</strain>
        <tissue evidence="1">Leaf</tissue>
    </source>
</reference>
<protein>
    <submittedName>
        <fullName evidence="1">Uncharacterized protein</fullName>
    </submittedName>
</protein>
<dbReference type="AlphaFoldDB" id="A0A7J9KD99"/>
<evidence type="ECO:0000313" key="2">
    <source>
        <dbReference type="Proteomes" id="UP000593575"/>
    </source>
</evidence>
<name>A0A7J9KD99_9ROSI</name>
<gene>
    <name evidence="1" type="ORF">Goarm_001522</name>
</gene>
<dbReference type="EMBL" id="JABFAE010000013">
    <property type="protein sequence ID" value="MBA0844424.1"/>
    <property type="molecule type" value="Genomic_DNA"/>
</dbReference>